<accession>A0A932CNJ6</accession>
<name>A0A932CNJ6_UNCTE</name>
<gene>
    <name evidence="1" type="ORF">HYY20_05640</name>
</gene>
<protein>
    <recommendedName>
        <fullName evidence="3">Carboxypeptidase regulatory-like domain-containing protein</fullName>
    </recommendedName>
</protein>
<organism evidence="1 2">
    <name type="scientific">Tectimicrobiota bacterium</name>
    <dbReference type="NCBI Taxonomy" id="2528274"/>
    <lineage>
        <taxon>Bacteria</taxon>
        <taxon>Pseudomonadati</taxon>
        <taxon>Nitrospinota/Tectimicrobiota group</taxon>
        <taxon>Candidatus Tectimicrobiota</taxon>
    </lineage>
</organism>
<comment type="caution">
    <text evidence="1">The sequence shown here is derived from an EMBL/GenBank/DDBJ whole genome shotgun (WGS) entry which is preliminary data.</text>
</comment>
<dbReference type="EMBL" id="JACPRF010000174">
    <property type="protein sequence ID" value="MBI2876346.1"/>
    <property type="molecule type" value="Genomic_DNA"/>
</dbReference>
<evidence type="ECO:0000313" key="1">
    <source>
        <dbReference type="EMBL" id="MBI2876346.1"/>
    </source>
</evidence>
<dbReference type="Proteomes" id="UP000769766">
    <property type="component" value="Unassembled WGS sequence"/>
</dbReference>
<evidence type="ECO:0000313" key="2">
    <source>
        <dbReference type="Proteomes" id="UP000769766"/>
    </source>
</evidence>
<dbReference type="PROSITE" id="PS51257">
    <property type="entry name" value="PROKAR_LIPOPROTEIN"/>
    <property type="match status" value="1"/>
</dbReference>
<proteinExistence type="predicted"/>
<reference evidence="1" key="1">
    <citation type="submission" date="2020-07" db="EMBL/GenBank/DDBJ databases">
        <title>Huge and variable diversity of episymbiotic CPR bacteria and DPANN archaea in groundwater ecosystems.</title>
        <authorList>
            <person name="He C.Y."/>
            <person name="Keren R."/>
            <person name="Whittaker M."/>
            <person name="Farag I.F."/>
            <person name="Doudna J."/>
            <person name="Cate J.H.D."/>
            <person name="Banfield J.F."/>
        </authorList>
    </citation>
    <scope>NUCLEOTIDE SEQUENCE</scope>
    <source>
        <strain evidence="1">NC_groundwater_672_Ag_B-0.1um_62_36</strain>
    </source>
</reference>
<dbReference type="AlphaFoldDB" id="A0A932CNJ6"/>
<sequence>MKVVNLSTSPPYRSRSRLGILALLLPAFLVFLTACAPVALPDPQGGAGSLLIGGCEFHWLPRGGAKKGGIEIVLEELVSGGRYQGTTDVEGHYFISNAPPGVYMLSLVKFNLSEGATVEVEYEPDVKLFYVSPGKVHYQGRMIVEVDKSDIRRDFKYYAYEKFIAGDLRVEEIKKLVAARRGNSEWLQKEISPENELERF</sequence>
<evidence type="ECO:0008006" key="3">
    <source>
        <dbReference type="Google" id="ProtNLM"/>
    </source>
</evidence>